<dbReference type="STRING" id="927665.HMPREF1535_02927"/>
<evidence type="ECO:0000256" key="7">
    <source>
        <dbReference type="ARBA" id="ARBA00023049"/>
    </source>
</evidence>
<evidence type="ECO:0000256" key="9">
    <source>
        <dbReference type="SAM" id="SignalP"/>
    </source>
</evidence>
<evidence type="ECO:0000313" key="13">
    <source>
        <dbReference type="Proteomes" id="UP000033047"/>
    </source>
</evidence>
<evidence type="ECO:0000259" key="11">
    <source>
        <dbReference type="Pfam" id="PF05193"/>
    </source>
</evidence>
<comment type="similarity">
    <text evidence="2 8">Belongs to the peptidase M16 family.</text>
</comment>
<keyword evidence="4" id="KW-0479">Metal-binding</keyword>
<keyword evidence="7" id="KW-0482">Metalloprotease</keyword>
<feature type="domain" description="Peptidase M16 C-terminal" evidence="11">
    <location>
        <begin position="242"/>
        <end position="418"/>
    </location>
</feature>
<dbReference type="Pfam" id="PF05193">
    <property type="entry name" value="Peptidase_M16_C"/>
    <property type="match status" value="2"/>
</dbReference>
<evidence type="ECO:0008006" key="14">
    <source>
        <dbReference type="Google" id="ProtNLM"/>
    </source>
</evidence>
<dbReference type="InterPro" id="IPR007863">
    <property type="entry name" value="Peptidase_M16_C"/>
</dbReference>
<keyword evidence="6" id="KW-0862">Zinc</keyword>
<dbReference type="Pfam" id="PF00675">
    <property type="entry name" value="Peptidase_M16"/>
    <property type="match status" value="2"/>
</dbReference>
<feature type="domain" description="Peptidase M16 C-terminal" evidence="11">
    <location>
        <begin position="724"/>
        <end position="854"/>
    </location>
</feature>
<comment type="caution">
    <text evidence="12">The sequence shown here is derived from an EMBL/GenBank/DDBJ whole genome shotgun (WGS) entry which is preliminary data.</text>
</comment>
<dbReference type="AlphaFoldDB" id="A0A0F5J661"/>
<gene>
    <name evidence="12" type="ORF">HMPREF1535_02927</name>
</gene>
<dbReference type="GO" id="GO:0004222">
    <property type="term" value="F:metalloendopeptidase activity"/>
    <property type="evidence" value="ECO:0007669"/>
    <property type="project" value="InterPro"/>
</dbReference>
<accession>A0A0F5J661</accession>
<dbReference type="HOGENOM" id="CLU_306466_0_0_10"/>
<dbReference type="EMBL" id="AQHV01000014">
    <property type="protein sequence ID" value="KKB53386.1"/>
    <property type="molecule type" value="Genomic_DNA"/>
</dbReference>
<dbReference type="PANTHER" id="PTHR43690:SF17">
    <property type="entry name" value="PROTEIN YHJJ"/>
    <property type="match status" value="1"/>
</dbReference>
<comment type="cofactor">
    <cofactor evidence="1">
        <name>Zn(2+)</name>
        <dbReference type="ChEBI" id="CHEBI:29105"/>
    </cofactor>
</comment>
<dbReference type="PROSITE" id="PS00143">
    <property type="entry name" value="INSULINASE"/>
    <property type="match status" value="1"/>
</dbReference>
<dbReference type="GO" id="GO:0046872">
    <property type="term" value="F:metal ion binding"/>
    <property type="evidence" value="ECO:0007669"/>
    <property type="project" value="UniProtKB-KW"/>
</dbReference>
<evidence type="ECO:0000259" key="10">
    <source>
        <dbReference type="Pfam" id="PF00675"/>
    </source>
</evidence>
<feature type="domain" description="Peptidase M16 N-terminal" evidence="10">
    <location>
        <begin position="128"/>
        <end position="228"/>
    </location>
</feature>
<evidence type="ECO:0000256" key="2">
    <source>
        <dbReference type="ARBA" id="ARBA00007261"/>
    </source>
</evidence>
<evidence type="ECO:0000256" key="1">
    <source>
        <dbReference type="ARBA" id="ARBA00001947"/>
    </source>
</evidence>
<dbReference type="SUPFAM" id="SSF63411">
    <property type="entry name" value="LuxS/MPP-like metallohydrolase"/>
    <property type="match status" value="4"/>
</dbReference>
<name>A0A0F5J661_9BACT</name>
<evidence type="ECO:0000256" key="6">
    <source>
        <dbReference type="ARBA" id="ARBA00022833"/>
    </source>
</evidence>
<feature type="signal peptide" evidence="9">
    <location>
        <begin position="1"/>
        <end position="22"/>
    </location>
</feature>
<feature type="chain" id="PRO_5002489225" description="Insulinase family protein" evidence="9">
    <location>
        <begin position="23"/>
        <end position="962"/>
    </location>
</feature>
<dbReference type="GO" id="GO:0006508">
    <property type="term" value="P:proteolysis"/>
    <property type="evidence" value="ECO:0007669"/>
    <property type="project" value="UniProtKB-KW"/>
</dbReference>
<dbReference type="RefSeq" id="WP_046146659.1">
    <property type="nucleotide sequence ID" value="NZ_KQ033913.1"/>
</dbReference>
<keyword evidence="3" id="KW-0645">Protease</keyword>
<dbReference type="InterPro" id="IPR050626">
    <property type="entry name" value="Peptidase_M16"/>
</dbReference>
<sequence>MRKFYSLVLLIIAVASSLTVSAQGLKGFKLKNGLSVYIWEDSTKNDVFGLVGVKVGAVNDPEDLTGLAHYLEHMMFKGTQSISSLNWEKEKPLYEQIITKYDEMANEPDPVKKEAISLEINKLTVEAAQYTAPNEFAELTENMGGKMLNAMTGYDETMYFSSFPPSQLYKWLDLNSERFINPVFRAFQPELETVYEEFNRSQDMQGSLQQDFMLKHIFPGHPYSRSVLGLQEHLKNPRLGGLVDFYNNWYVPENMVLILVGNVKLKEAMGLINDRFGRLEAQKSPERKSYPEMEIKGRTEYSAKMGDFPTLRLAFKGVPTGHTDELALTICVNMLSNRNRTGLLDKLSLSGDVLGADAGLINFKEQGRILILGIPYYDVNQRRFESIKSLEKMLLAEISKIQKGEFDEELFNSVKATLIRDFDLSFESSYNKAQKILSTFICNEDISNVLNYKEKVKTISIDQVKAIANKYFNKNYIALNYQPGKAPKAEKLSKPKYDPINPERGVISQYAEKFRKLPVRKVDPVYEKFDAVQVKKVNERSRLFYTQNKENAIFTLTLKYGVGTHEMPQLQYAVDLMNNAGIMGAYEPQALKQEFNALGAVCNFGVDDNYLYVSMSGYEENLEASCNLLTRQILMPKLDEKQLNNMIGSAYQMRAIEEKNENLLEGALHDYLLYQNKSEYLDRMPLEDIINLTISSLTGEFNRATDYEAEIHYVGSMPFNDVYDVLSKNLPLKATEKTSNSPVVKDRVQYKENTIYFVSDNDALQSKIYFYVEGNPFKVEDDVYYKAFNKYFGSGFGGLVMQEVREYRSMAYTADGGEITPPLANKNAYFEGYIGTQADKTIDAIDVFMNLLTEMPEYADRISGIKDYLREGLQTAKPDFRSRSQVYEAWKRLGYTEDPAKTQLPKIQNLSFEDVVKFYQQNVKGRPVAIGIIGDPKRINLDELSKYGKVIRINKNKLFSSK</sequence>
<dbReference type="MEROPS" id="M16.019"/>
<evidence type="ECO:0000313" key="12">
    <source>
        <dbReference type="EMBL" id="KKB53386.1"/>
    </source>
</evidence>
<dbReference type="InterPro" id="IPR011249">
    <property type="entry name" value="Metalloenz_LuxS/M16"/>
</dbReference>
<proteinExistence type="inferred from homology"/>
<feature type="domain" description="Peptidase M16 N-terminal" evidence="10">
    <location>
        <begin position="50"/>
        <end position="86"/>
    </location>
</feature>
<evidence type="ECO:0000256" key="4">
    <source>
        <dbReference type="ARBA" id="ARBA00022723"/>
    </source>
</evidence>
<dbReference type="InterPro" id="IPR001431">
    <property type="entry name" value="Pept_M16_Zn_BS"/>
</dbReference>
<dbReference type="InterPro" id="IPR011765">
    <property type="entry name" value="Pept_M16_N"/>
</dbReference>
<evidence type="ECO:0000256" key="8">
    <source>
        <dbReference type="RuleBase" id="RU004447"/>
    </source>
</evidence>
<dbReference type="PATRIC" id="fig|927665.4.peg.3003"/>
<reference evidence="12 13" key="1">
    <citation type="submission" date="2013-04" db="EMBL/GenBank/DDBJ databases">
        <title>The Genome Sequence of Parabacteroides goldsteinii DSM 19448.</title>
        <authorList>
            <consortium name="The Broad Institute Genomics Platform"/>
            <person name="Earl A."/>
            <person name="Ward D."/>
            <person name="Feldgarden M."/>
            <person name="Gevers D."/>
            <person name="Martens E."/>
            <person name="Sakamoto M."/>
            <person name="Benno Y."/>
            <person name="Song Y."/>
            <person name="Liu C."/>
            <person name="Lee J."/>
            <person name="Bolanos M."/>
            <person name="Vaisanen M.L."/>
            <person name="Finegold S.M."/>
            <person name="Walker B."/>
            <person name="Young S."/>
            <person name="Zeng Q."/>
            <person name="Gargeya S."/>
            <person name="Fitzgerald M."/>
            <person name="Haas B."/>
            <person name="Abouelleil A."/>
            <person name="Allen A.W."/>
            <person name="Alvarado L."/>
            <person name="Arachchi H.M."/>
            <person name="Berlin A.M."/>
            <person name="Chapman S.B."/>
            <person name="Gainer-Dewar J."/>
            <person name="Goldberg J."/>
            <person name="Griggs A."/>
            <person name="Gujja S."/>
            <person name="Hansen M."/>
            <person name="Howarth C."/>
            <person name="Imamovic A."/>
            <person name="Ireland A."/>
            <person name="Larimer J."/>
            <person name="McCowan C."/>
            <person name="Murphy C."/>
            <person name="Pearson M."/>
            <person name="Poon T.W."/>
            <person name="Priest M."/>
            <person name="Roberts A."/>
            <person name="Saif S."/>
            <person name="Shea T."/>
            <person name="Sisk P."/>
            <person name="Sykes S."/>
            <person name="Wortman J."/>
            <person name="Nusbaum C."/>
            <person name="Birren B."/>
        </authorList>
    </citation>
    <scope>NUCLEOTIDE SEQUENCE [LARGE SCALE GENOMIC DNA]</scope>
    <source>
        <strain evidence="12 13">DSM 19448</strain>
    </source>
</reference>
<dbReference type="Gene3D" id="3.30.830.10">
    <property type="entry name" value="Metalloenzyme, LuxS/M16 peptidase-like"/>
    <property type="match status" value="4"/>
</dbReference>
<dbReference type="PANTHER" id="PTHR43690">
    <property type="entry name" value="NARDILYSIN"/>
    <property type="match status" value="1"/>
</dbReference>
<evidence type="ECO:0000256" key="3">
    <source>
        <dbReference type="ARBA" id="ARBA00022670"/>
    </source>
</evidence>
<organism evidence="12 13">
    <name type="scientific">Parabacteroides goldsteinii DSM 19448 = WAL 12034</name>
    <dbReference type="NCBI Taxonomy" id="927665"/>
    <lineage>
        <taxon>Bacteria</taxon>
        <taxon>Pseudomonadati</taxon>
        <taxon>Bacteroidota</taxon>
        <taxon>Bacteroidia</taxon>
        <taxon>Bacteroidales</taxon>
        <taxon>Tannerellaceae</taxon>
        <taxon>Parabacteroides</taxon>
    </lineage>
</organism>
<evidence type="ECO:0000256" key="5">
    <source>
        <dbReference type="ARBA" id="ARBA00022801"/>
    </source>
</evidence>
<protein>
    <recommendedName>
        <fullName evidence="14">Insulinase family protein</fullName>
    </recommendedName>
</protein>
<keyword evidence="9" id="KW-0732">Signal</keyword>
<keyword evidence="5" id="KW-0378">Hydrolase</keyword>
<dbReference type="Proteomes" id="UP000033047">
    <property type="component" value="Unassembled WGS sequence"/>
</dbReference>